<accession>A0A2K8L505</accession>
<dbReference type="OrthoDB" id="5616525at2"/>
<dbReference type="KEGG" id="mfn:Ga0123462_1537"/>
<proteinExistence type="predicted"/>
<keyword evidence="2" id="KW-1185">Reference proteome</keyword>
<sequence length="71" mass="7668">MESSQSKHAHHVVKSFKKIIPDDASSILSAEHYEELALLIEAAIDSALVDQLEAASNIAKKAAKEIKALGR</sequence>
<dbReference type="AlphaFoldDB" id="A0A2K8L505"/>
<name>A0A2K8L505_9PROT</name>
<reference evidence="1 2" key="1">
    <citation type="submission" date="2016-12" db="EMBL/GenBank/DDBJ databases">
        <title>Isolation and genomic insights into novel planktonic Zetaproteobacteria from stratified waters of the Chesapeake Bay.</title>
        <authorList>
            <person name="McAllister S.M."/>
            <person name="Kato S."/>
            <person name="Chan C.S."/>
            <person name="Chiu B.K."/>
            <person name="Field E.K."/>
        </authorList>
    </citation>
    <scope>NUCLEOTIDE SEQUENCE [LARGE SCALE GENOMIC DNA]</scope>
    <source>
        <strain evidence="1 2">CP-8</strain>
    </source>
</reference>
<dbReference type="EMBL" id="CP018800">
    <property type="protein sequence ID" value="ATX82400.1"/>
    <property type="molecule type" value="Genomic_DNA"/>
</dbReference>
<evidence type="ECO:0000313" key="1">
    <source>
        <dbReference type="EMBL" id="ATX82400.1"/>
    </source>
</evidence>
<protein>
    <submittedName>
        <fullName evidence="1">Uncharacterized protein</fullName>
    </submittedName>
</protein>
<dbReference type="RefSeq" id="WP_100265760.1">
    <property type="nucleotide sequence ID" value="NZ_CP018800.1"/>
</dbReference>
<evidence type="ECO:0000313" key="2">
    <source>
        <dbReference type="Proteomes" id="UP000231637"/>
    </source>
</evidence>
<dbReference type="Proteomes" id="UP000231637">
    <property type="component" value="Chromosome"/>
</dbReference>
<gene>
    <name evidence="1" type="ORF">Ga0123462_1537</name>
</gene>
<organism evidence="1 2">
    <name type="scientific">Mariprofundus ferrinatatus</name>
    <dbReference type="NCBI Taxonomy" id="1921087"/>
    <lineage>
        <taxon>Bacteria</taxon>
        <taxon>Pseudomonadati</taxon>
        <taxon>Pseudomonadota</taxon>
        <taxon>Candidatius Mariprofundia</taxon>
        <taxon>Mariprofundales</taxon>
        <taxon>Mariprofundaceae</taxon>
        <taxon>Mariprofundus</taxon>
    </lineage>
</organism>